<proteinExistence type="predicted"/>
<gene>
    <name evidence="2" type="ORF">K491DRAFT_680814</name>
</gene>
<organism evidence="2 3">
    <name type="scientific">Lophiostoma macrostomum CBS 122681</name>
    <dbReference type="NCBI Taxonomy" id="1314788"/>
    <lineage>
        <taxon>Eukaryota</taxon>
        <taxon>Fungi</taxon>
        <taxon>Dikarya</taxon>
        <taxon>Ascomycota</taxon>
        <taxon>Pezizomycotina</taxon>
        <taxon>Dothideomycetes</taxon>
        <taxon>Pleosporomycetidae</taxon>
        <taxon>Pleosporales</taxon>
        <taxon>Lophiostomataceae</taxon>
        <taxon>Lophiostoma</taxon>
    </lineage>
</organism>
<dbReference type="EMBL" id="MU004387">
    <property type="protein sequence ID" value="KAF2653126.1"/>
    <property type="molecule type" value="Genomic_DNA"/>
</dbReference>
<dbReference type="AlphaFoldDB" id="A0A6A6SZJ7"/>
<reference evidence="2" key="1">
    <citation type="journal article" date="2020" name="Stud. Mycol.">
        <title>101 Dothideomycetes genomes: a test case for predicting lifestyles and emergence of pathogens.</title>
        <authorList>
            <person name="Haridas S."/>
            <person name="Albert R."/>
            <person name="Binder M."/>
            <person name="Bloem J."/>
            <person name="Labutti K."/>
            <person name="Salamov A."/>
            <person name="Andreopoulos B."/>
            <person name="Baker S."/>
            <person name="Barry K."/>
            <person name="Bills G."/>
            <person name="Bluhm B."/>
            <person name="Cannon C."/>
            <person name="Castanera R."/>
            <person name="Culley D."/>
            <person name="Daum C."/>
            <person name="Ezra D."/>
            <person name="Gonzalez J."/>
            <person name="Henrissat B."/>
            <person name="Kuo A."/>
            <person name="Liang C."/>
            <person name="Lipzen A."/>
            <person name="Lutzoni F."/>
            <person name="Magnuson J."/>
            <person name="Mondo S."/>
            <person name="Nolan M."/>
            <person name="Ohm R."/>
            <person name="Pangilinan J."/>
            <person name="Park H.-J."/>
            <person name="Ramirez L."/>
            <person name="Alfaro M."/>
            <person name="Sun H."/>
            <person name="Tritt A."/>
            <person name="Yoshinaga Y."/>
            <person name="Zwiers L.-H."/>
            <person name="Turgeon B."/>
            <person name="Goodwin S."/>
            <person name="Spatafora J."/>
            <person name="Crous P."/>
            <person name="Grigoriev I."/>
        </authorList>
    </citation>
    <scope>NUCLEOTIDE SEQUENCE</scope>
    <source>
        <strain evidence="2">CBS 122681</strain>
    </source>
</reference>
<dbReference type="Proteomes" id="UP000799324">
    <property type="component" value="Unassembled WGS sequence"/>
</dbReference>
<evidence type="ECO:0000313" key="2">
    <source>
        <dbReference type="EMBL" id="KAF2653126.1"/>
    </source>
</evidence>
<feature type="compositionally biased region" description="Polar residues" evidence="1">
    <location>
        <begin position="112"/>
        <end position="129"/>
    </location>
</feature>
<name>A0A6A6SZJ7_9PLEO</name>
<sequence>MYGAALPPGSKYTDYYYNPATSNFVAYHWDPEGRRRQVDVPSATLNEGTSFLNCKWETPTADWGQRQPTLATCLRFNDGDFLYLWKTAHGKLNGFVVWRSDWPQPAQERQAHVQSPKNLPARTATTQYYAKNDNAAYPTSTAKTPLYSGGSPPKSD</sequence>
<feature type="region of interest" description="Disordered" evidence="1">
    <location>
        <begin position="106"/>
        <end position="156"/>
    </location>
</feature>
<evidence type="ECO:0000313" key="3">
    <source>
        <dbReference type="Proteomes" id="UP000799324"/>
    </source>
</evidence>
<protein>
    <submittedName>
        <fullName evidence="2">Uncharacterized protein</fullName>
    </submittedName>
</protein>
<keyword evidence="3" id="KW-1185">Reference proteome</keyword>
<evidence type="ECO:0000256" key="1">
    <source>
        <dbReference type="SAM" id="MobiDB-lite"/>
    </source>
</evidence>
<accession>A0A6A6SZJ7</accession>